<gene>
    <name evidence="2" type="ORF">PPL_00045</name>
</gene>
<dbReference type="GeneID" id="31355579"/>
<keyword evidence="1" id="KW-1133">Transmembrane helix</keyword>
<proteinExistence type="predicted"/>
<dbReference type="Proteomes" id="UP000001396">
    <property type="component" value="Unassembled WGS sequence"/>
</dbReference>
<keyword evidence="1" id="KW-0472">Membrane</keyword>
<feature type="transmembrane region" description="Helical" evidence="1">
    <location>
        <begin position="33"/>
        <end position="52"/>
    </location>
</feature>
<comment type="caution">
    <text evidence="2">The sequence shown here is derived from an EMBL/GenBank/DDBJ whole genome shotgun (WGS) entry which is preliminary data.</text>
</comment>
<dbReference type="EMBL" id="ADBJ01000063">
    <property type="protein sequence ID" value="EFA74547.1"/>
    <property type="molecule type" value="Genomic_DNA"/>
</dbReference>
<reference evidence="2 3" key="1">
    <citation type="journal article" date="2011" name="Genome Res.">
        <title>Phylogeny-wide analysis of social amoeba genomes highlights ancient origins for complex intercellular communication.</title>
        <authorList>
            <person name="Heidel A.J."/>
            <person name="Lawal H.M."/>
            <person name="Felder M."/>
            <person name="Schilde C."/>
            <person name="Helps N.R."/>
            <person name="Tunggal B."/>
            <person name="Rivero F."/>
            <person name="John U."/>
            <person name="Schleicher M."/>
            <person name="Eichinger L."/>
            <person name="Platzer M."/>
            <person name="Noegel A.A."/>
            <person name="Schaap P."/>
            <person name="Gloeckner G."/>
        </authorList>
    </citation>
    <scope>NUCLEOTIDE SEQUENCE [LARGE SCALE GENOMIC DNA]</scope>
    <source>
        <strain evidence="3">ATCC 26659 / Pp 5 / PN500</strain>
    </source>
</reference>
<dbReference type="RefSeq" id="XP_020426681.1">
    <property type="nucleotide sequence ID" value="XM_020571092.1"/>
</dbReference>
<sequence>MKIKVSYINFILQYNALNKIENENETDICLHRLLYLFASIIIFLYIDINITINSGVSFYCQVGAIRLSDNTKTKQFNAIRSKFINCTSADRGSLFFDAGSIHMDNCAFENNTTYIGGALYTKWVYADISNSIFISNIANIDGGGLMFISKRTRRKIN</sequence>
<name>D3BVP4_HETP5</name>
<protein>
    <recommendedName>
        <fullName evidence="4">Right handed beta helix domain-containing protein</fullName>
    </recommendedName>
</protein>
<accession>D3BVP4</accession>
<evidence type="ECO:0000313" key="2">
    <source>
        <dbReference type="EMBL" id="EFA74547.1"/>
    </source>
</evidence>
<evidence type="ECO:0000256" key="1">
    <source>
        <dbReference type="SAM" id="Phobius"/>
    </source>
</evidence>
<dbReference type="AlphaFoldDB" id="D3BVP4"/>
<keyword evidence="1" id="KW-0812">Transmembrane</keyword>
<organism evidence="2 3">
    <name type="scientific">Heterostelium pallidum (strain ATCC 26659 / Pp 5 / PN500)</name>
    <name type="common">Cellular slime mold</name>
    <name type="synonym">Polysphondylium pallidum</name>
    <dbReference type="NCBI Taxonomy" id="670386"/>
    <lineage>
        <taxon>Eukaryota</taxon>
        <taxon>Amoebozoa</taxon>
        <taxon>Evosea</taxon>
        <taxon>Eumycetozoa</taxon>
        <taxon>Dictyostelia</taxon>
        <taxon>Acytosteliales</taxon>
        <taxon>Acytosteliaceae</taxon>
        <taxon>Heterostelium</taxon>
    </lineage>
</organism>
<keyword evidence="3" id="KW-1185">Reference proteome</keyword>
<evidence type="ECO:0000313" key="3">
    <source>
        <dbReference type="Proteomes" id="UP000001396"/>
    </source>
</evidence>
<dbReference type="InParanoid" id="D3BVP4"/>
<evidence type="ECO:0008006" key="4">
    <source>
        <dbReference type="Google" id="ProtNLM"/>
    </source>
</evidence>